<accession>A0A9W9KM55</accession>
<comment type="caution">
    <text evidence="1">The sequence shown here is derived from an EMBL/GenBank/DDBJ whole genome shotgun (WGS) entry which is preliminary data.</text>
</comment>
<dbReference type="Proteomes" id="UP001149074">
    <property type="component" value="Unassembled WGS sequence"/>
</dbReference>
<dbReference type="EMBL" id="JAPQKI010000002">
    <property type="protein sequence ID" value="KAJ5111285.1"/>
    <property type="molecule type" value="Genomic_DNA"/>
</dbReference>
<dbReference type="OrthoDB" id="2152248at2759"/>
<name>A0A9W9KM55_9EURO</name>
<dbReference type="InterPro" id="IPR029058">
    <property type="entry name" value="AB_hydrolase_fold"/>
</dbReference>
<keyword evidence="1" id="KW-0378">Hydrolase</keyword>
<reference evidence="1" key="2">
    <citation type="journal article" date="2023" name="IMA Fungus">
        <title>Comparative genomic study of the Penicillium genus elucidates a diverse pangenome and 15 lateral gene transfer events.</title>
        <authorList>
            <person name="Petersen C."/>
            <person name="Sorensen T."/>
            <person name="Nielsen M.R."/>
            <person name="Sondergaard T.E."/>
            <person name="Sorensen J.L."/>
            <person name="Fitzpatrick D.A."/>
            <person name="Frisvad J.C."/>
            <person name="Nielsen K.L."/>
        </authorList>
    </citation>
    <scope>NUCLEOTIDE SEQUENCE</scope>
    <source>
        <strain evidence="1">IBT 30761</strain>
    </source>
</reference>
<protein>
    <submittedName>
        <fullName evidence="1">Alpha/Beta hydrolase protein</fullName>
    </submittedName>
</protein>
<reference evidence="1" key="1">
    <citation type="submission" date="2022-11" db="EMBL/GenBank/DDBJ databases">
        <authorList>
            <person name="Petersen C."/>
        </authorList>
    </citation>
    <scope>NUCLEOTIDE SEQUENCE</scope>
    <source>
        <strain evidence="1">IBT 30761</strain>
    </source>
</reference>
<evidence type="ECO:0000313" key="1">
    <source>
        <dbReference type="EMBL" id="KAJ5111285.1"/>
    </source>
</evidence>
<dbReference type="SUPFAM" id="SSF53474">
    <property type="entry name" value="alpha/beta-Hydrolases"/>
    <property type="match status" value="1"/>
</dbReference>
<dbReference type="PANTHER" id="PTHR47381">
    <property type="entry name" value="ALPHA/BETA-HYDROLASES SUPERFAMILY PROTEIN"/>
    <property type="match status" value="1"/>
</dbReference>
<dbReference type="AlphaFoldDB" id="A0A9W9KM55"/>
<organism evidence="1 2">
    <name type="scientific">Penicillium argentinense</name>
    <dbReference type="NCBI Taxonomy" id="1131581"/>
    <lineage>
        <taxon>Eukaryota</taxon>
        <taxon>Fungi</taxon>
        <taxon>Dikarya</taxon>
        <taxon>Ascomycota</taxon>
        <taxon>Pezizomycotina</taxon>
        <taxon>Eurotiomycetes</taxon>
        <taxon>Eurotiomycetidae</taxon>
        <taxon>Eurotiales</taxon>
        <taxon>Aspergillaceae</taxon>
        <taxon>Penicillium</taxon>
    </lineage>
</organism>
<proteinExistence type="predicted"/>
<dbReference type="Gene3D" id="3.40.50.1820">
    <property type="entry name" value="alpha/beta hydrolase"/>
    <property type="match status" value="1"/>
</dbReference>
<gene>
    <name evidence="1" type="ORF">N7532_001820</name>
</gene>
<dbReference type="GO" id="GO:0016787">
    <property type="term" value="F:hydrolase activity"/>
    <property type="evidence" value="ECO:0007669"/>
    <property type="project" value="UniProtKB-KW"/>
</dbReference>
<dbReference type="GO" id="GO:0072330">
    <property type="term" value="P:monocarboxylic acid biosynthetic process"/>
    <property type="evidence" value="ECO:0007669"/>
    <property type="project" value="UniProtKB-ARBA"/>
</dbReference>
<evidence type="ECO:0000313" key="2">
    <source>
        <dbReference type="Proteomes" id="UP001149074"/>
    </source>
</evidence>
<dbReference type="GeneID" id="81353293"/>
<dbReference type="RefSeq" id="XP_056479355.1">
    <property type="nucleotide sequence ID" value="XM_056614314.1"/>
</dbReference>
<dbReference type="PANTHER" id="PTHR47381:SF3">
    <property type="entry name" value="ALPHA_BETA-HYDROLASES SUPERFAMILY PROTEIN"/>
    <property type="match status" value="1"/>
</dbReference>
<sequence length="306" mass="34865">MSKSDRFDQLPETTPKSSELKINIAGFHTYIYGADELSPQQAKNTVVLFHVHGRTRTYKNAELFAHQFLHQMRQHGESKKGFVVVTFDNRNHGERAVFTPPTPTPYRPSCRQPQITNKRLQIDKKSIQSWKGGNEKHAHDMLAMIDGIALDIQTVMRFLGVYVEDRFTPIEFVMSGHSLGGHTSWNILAQEPKIKAAIISVGCPNMTDLLQDRLGGKDVVDPVRWPDSISSMFRKRDEDVSKITDKQVLILNGALDTLVPSKFTKPWVENYGQQNDVSLNVFEETGHWFSLEMMDKVVDWVLQKIA</sequence>
<keyword evidence="2" id="KW-1185">Reference proteome</keyword>
<dbReference type="GO" id="GO:0017000">
    <property type="term" value="P:antibiotic biosynthetic process"/>
    <property type="evidence" value="ECO:0007669"/>
    <property type="project" value="UniProtKB-ARBA"/>
</dbReference>